<feature type="domain" description="HTH araC/xylS-type" evidence="4">
    <location>
        <begin position="119"/>
        <end position="220"/>
    </location>
</feature>
<dbReference type="OrthoDB" id="7285481at2"/>
<evidence type="ECO:0000256" key="1">
    <source>
        <dbReference type="ARBA" id="ARBA00023015"/>
    </source>
</evidence>
<sequence>MVLNRSDVVHQRSGADFQYGTVSIPSDDLVAAAEVIVGRELPEKPGKSTIRPPTALMVRLLKLHKSIGQLAHDSPDILDLPEVTRALEAQLTHVLVRCLAEGHSVEPTAGGRRTDSLLTRFVEFLKDNSDRPLYLTEICAAIGVAERTLRASCEEHLGMGPIRYLTLRRMHQVRRALLYSHPSNTTVTHIVTDHGFWELGRFSVAYRTLFGESPSEILRQHAAQSSSSLTSA</sequence>
<evidence type="ECO:0000313" key="5">
    <source>
        <dbReference type="EMBL" id="TYL75147.1"/>
    </source>
</evidence>
<dbReference type="AlphaFoldDB" id="A0A5S4W1K8"/>
<dbReference type="Gene3D" id="1.10.10.60">
    <property type="entry name" value="Homeodomain-like"/>
    <property type="match status" value="1"/>
</dbReference>
<keyword evidence="1" id="KW-0805">Transcription regulation</keyword>
<comment type="caution">
    <text evidence="5">The sequence shown here is derived from an EMBL/GenBank/DDBJ whole genome shotgun (WGS) entry which is preliminary data.</text>
</comment>
<dbReference type="PANTHER" id="PTHR46796:SF12">
    <property type="entry name" value="HTH-TYPE DNA-BINDING TRANSCRIPTIONAL ACTIVATOR EUTR"/>
    <property type="match status" value="1"/>
</dbReference>
<evidence type="ECO:0000259" key="4">
    <source>
        <dbReference type="PROSITE" id="PS01124"/>
    </source>
</evidence>
<protein>
    <submittedName>
        <fullName evidence="5">AraC family transcriptional regulator</fullName>
    </submittedName>
</protein>
<reference evidence="5 6" key="1">
    <citation type="submission" date="2019-08" db="EMBL/GenBank/DDBJ databases">
        <title>Bradyrhizobium hipponensis sp. nov., a rhizobium isolated from a Lupinus angustifolius root nodule in Tunisia.</title>
        <authorList>
            <person name="Off K."/>
            <person name="Rejili M."/>
            <person name="Mars M."/>
            <person name="Brachmann A."/>
            <person name="Marin M."/>
        </authorList>
    </citation>
    <scope>NUCLEOTIDE SEQUENCE [LARGE SCALE GENOMIC DNA]</scope>
    <source>
        <strain evidence="5 6">CTAW11</strain>
    </source>
</reference>
<dbReference type="InterPro" id="IPR009057">
    <property type="entry name" value="Homeodomain-like_sf"/>
</dbReference>
<keyword evidence="3" id="KW-0804">Transcription</keyword>
<dbReference type="SMART" id="SM00342">
    <property type="entry name" value="HTH_ARAC"/>
    <property type="match status" value="1"/>
</dbReference>
<keyword evidence="2" id="KW-0238">DNA-binding</keyword>
<name>A0A5S4W1K8_9BRAD</name>
<dbReference type="PROSITE" id="PS01124">
    <property type="entry name" value="HTH_ARAC_FAMILY_2"/>
    <property type="match status" value="1"/>
</dbReference>
<accession>A0A5S4W1K8</accession>
<proteinExistence type="predicted"/>
<evidence type="ECO:0000256" key="3">
    <source>
        <dbReference type="ARBA" id="ARBA00023163"/>
    </source>
</evidence>
<evidence type="ECO:0000256" key="2">
    <source>
        <dbReference type="ARBA" id="ARBA00023125"/>
    </source>
</evidence>
<evidence type="ECO:0000313" key="6">
    <source>
        <dbReference type="Proteomes" id="UP000324853"/>
    </source>
</evidence>
<gene>
    <name evidence="5" type="ORF">FXB38_33530</name>
</gene>
<organism evidence="5 6">
    <name type="scientific">Bradyrhizobium cytisi</name>
    <dbReference type="NCBI Taxonomy" id="515489"/>
    <lineage>
        <taxon>Bacteria</taxon>
        <taxon>Pseudomonadati</taxon>
        <taxon>Pseudomonadota</taxon>
        <taxon>Alphaproteobacteria</taxon>
        <taxon>Hyphomicrobiales</taxon>
        <taxon>Nitrobacteraceae</taxon>
        <taxon>Bradyrhizobium</taxon>
    </lineage>
</organism>
<dbReference type="GO" id="GO:0003700">
    <property type="term" value="F:DNA-binding transcription factor activity"/>
    <property type="evidence" value="ECO:0007669"/>
    <property type="project" value="InterPro"/>
</dbReference>
<dbReference type="PANTHER" id="PTHR46796">
    <property type="entry name" value="HTH-TYPE TRANSCRIPTIONAL ACTIVATOR RHAS-RELATED"/>
    <property type="match status" value="1"/>
</dbReference>
<dbReference type="GO" id="GO:0043565">
    <property type="term" value="F:sequence-specific DNA binding"/>
    <property type="evidence" value="ECO:0007669"/>
    <property type="project" value="InterPro"/>
</dbReference>
<dbReference type="Proteomes" id="UP000324853">
    <property type="component" value="Unassembled WGS sequence"/>
</dbReference>
<dbReference type="InterPro" id="IPR018060">
    <property type="entry name" value="HTH_AraC"/>
</dbReference>
<dbReference type="SUPFAM" id="SSF46689">
    <property type="entry name" value="Homeodomain-like"/>
    <property type="match status" value="1"/>
</dbReference>
<dbReference type="InterPro" id="IPR050204">
    <property type="entry name" value="AraC_XylS_family_regulators"/>
</dbReference>
<dbReference type="EMBL" id="VSSR01000067">
    <property type="protein sequence ID" value="TYL75147.1"/>
    <property type="molecule type" value="Genomic_DNA"/>
</dbReference>
<dbReference type="Pfam" id="PF12833">
    <property type="entry name" value="HTH_18"/>
    <property type="match status" value="1"/>
</dbReference>
<keyword evidence="6" id="KW-1185">Reference proteome</keyword>